<protein>
    <submittedName>
        <fullName evidence="1">Uncharacterized protein</fullName>
    </submittedName>
</protein>
<reference evidence="2" key="1">
    <citation type="journal article" date="2010" name="Genome Biol.">
        <title>Genome sequence of the necrotrophic plant pathogen Pythium ultimum reveals original pathogenicity mechanisms and effector repertoire.</title>
        <authorList>
            <person name="Levesque C.A."/>
            <person name="Brouwer H."/>
            <person name="Cano L."/>
            <person name="Hamilton J.P."/>
            <person name="Holt C."/>
            <person name="Huitema E."/>
            <person name="Raffaele S."/>
            <person name="Robideau G.P."/>
            <person name="Thines M."/>
            <person name="Win J."/>
            <person name="Zerillo M.M."/>
            <person name="Beakes G.W."/>
            <person name="Boore J.L."/>
            <person name="Busam D."/>
            <person name="Dumas B."/>
            <person name="Ferriera S."/>
            <person name="Fuerstenberg S.I."/>
            <person name="Gachon C.M."/>
            <person name="Gaulin E."/>
            <person name="Govers F."/>
            <person name="Grenville-Briggs L."/>
            <person name="Horner N."/>
            <person name="Hostetler J."/>
            <person name="Jiang R.H."/>
            <person name="Johnson J."/>
            <person name="Krajaejun T."/>
            <person name="Lin H."/>
            <person name="Meijer H.J."/>
            <person name="Moore B."/>
            <person name="Morris P."/>
            <person name="Phuntmart V."/>
            <person name="Puiu D."/>
            <person name="Shetty J."/>
            <person name="Stajich J.E."/>
            <person name="Tripathy S."/>
            <person name="Wawra S."/>
            <person name="van West P."/>
            <person name="Whitty B.R."/>
            <person name="Coutinho P.M."/>
            <person name="Henrissat B."/>
            <person name="Martin F."/>
            <person name="Thomas P.D."/>
            <person name="Tyler B.M."/>
            <person name="De Vries R.P."/>
            <person name="Kamoun S."/>
            <person name="Yandell M."/>
            <person name="Tisserat N."/>
            <person name="Buell C.R."/>
        </authorList>
    </citation>
    <scope>NUCLEOTIDE SEQUENCE</scope>
    <source>
        <strain evidence="2">DAOM:BR144</strain>
    </source>
</reference>
<dbReference type="EMBL" id="GL376620">
    <property type="status" value="NOT_ANNOTATED_CDS"/>
    <property type="molecule type" value="Genomic_DNA"/>
</dbReference>
<evidence type="ECO:0000313" key="1">
    <source>
        <dbReference type="EnsemblProtists" id="PYU1_T000726"/>
    </source>
</evidence>
<proteinExistence type="predicted"/>
<dbReference type="EnsemblProtists" id="PYU1_T000726">
    <property type="protein sequence ID" value="PYU1_T000726"/>
    <property type="gene ID" value="PYU1_G000726"/>
</dbReference>
<dbReference type="eggNOG" id="KOG4177">
    <property type="taxonomic scope" value="Eukaryota"/>
</dbReference>
<dbReference type="Proteomes" id="UP000019132">
    <property type="component" value="Unassembled WGS sequence"/>
</dbReference>
<reference evidence="2" key="2">
    <citation type="submission" date="2010-04" db="EMBL/GenBank/DDBJ databases">
        <authorList>
            <person name="Buell R."/>
            <person name="Hamilton J."/>
            <person name="Hostetler J."/>
        </authorList>
    </citation>
    <scope>NUCLEOTIDE SEQUENCE [LARGE SCALE GENOMIC DNA]</scope>
    <source>
        <strain evidence="2">DAOM:BR144</strain>
    </source>
</reference>
<dbReference type="AlphaFoldDB" id="K3W6Y5"/>
<organism evidence="1 2">
    <name type="scientific">Globisporangium ultimum (strain ATCC 200006 / CBS 805.95 / DAOM BR144)</name>
    <name type="common">Pythium ultimum</name>
    <dbReference type="NCBI Taxonomy" id="431595"/>
    <lineage>
        <taxon>Eukaryota</taxon>
        <taxon>Sar</taxon>
        <taxon>Stramenopiles</taxon>
        <taxon>Oomycota</taxon>
        <taxon>Peronosporomycetes</taxon>
        <taxon>Pythiales</taxon>
        <taxon>Pythiaceae</taxon>
        <taxon>Globisporangium</taxon>
    </lineage>
</organism>
<accession>K3W6Y5</accession>
<sequence length="126" mass="14801">MEELYNPYSRDFTEAFPVNLHRHTEPAQWAEHCTFLTHALFSSIPVEDFFKSSKQSYSSQFLCARRWFQHSFVGLNELPAFEKPGMVNANRLRKMGELVIEVLRRRSVPYLLSFNENIDKVGMLAR</sequence>
<evidence type="ECO:0000313" key="2">
    <source>
        <dbReference type="Proteomes" id="UP000019132"/>
    </source>
</evidence>
<dbReference type="HOGENOM" id="CLU_1986047_0_0_1"/>
<dbReference type="InParanoid" id="K3W6Y5"/>
<dbReference type="SUPFAM" id="SSF48366">
    <property type="entry name" value="Ras GEF"/>
    <property type="match status" value="1"/>
</dbReference>
<reference evidence="1" key="3">
    <citation type="submission" date="2015-02" db="UniProtKB">
        <authorList>
            <consortium name="EnsemblProtists"/>
        </authorList>
    </citation>
    <scope>IDENTIFICATION</scope>
    <source>
        <strain evidence="1">DAOM BR144</strain>
    </source>
</reference>
<dbReference type="VEuPathDB" id="FungiDB:PYU1_G000726"/>
<dbReference type="InterPro" id="IPR023578">
    <property type="entry name" value="Ras_GEF_dom_sf"/>
</dbReference>
<name>K3W6Y5_GLOUD</name>
<keyword evidence="2" id="KW-1185">Reference proteome</keyword>